<dbReference type="Gene3D" id="3.20.20.70">
    <property type="entry name" value="Aldolase class I"/>
    <property type="match status" value="1"/>
</dbReference>
<gene>
    <name evidence="5" type="ORF">QVN40_03060</name>
</gene>
<reference evidence="5" key="1">
    <citation type="submission" date="2023-06" db="EMBL/GenBank/DDBJ databases">
        <authorList>
            <person name="Zeman M."/>
            <person name="Kubasova T."/>
            <person name="Jahodarova E."/>
            <person name="Nykrynova M."/>
            <person name="Rychlik I."/>
        </authorList>
    </citation>
    <scope>NUCLEOTIDE SEQUENCE</scope>
    <source>
        <strain evidence="5">15_COKtk</strain>
    </source>
</reference>
<name>A0AAW7JNR6_9ACTN</name>
<organism evidence="5 6">
    <name type="scientific">Collinsella ihumii</name>
    <dbReference type="NCBI Taxonomy" id="1720204"/>
    <lineage>
        <taxon>Bacteria</taxon>
        <taxon>Bacillati</taxon>
        <taxon>Actinomycetota</taxon>
        <taxon>Coriobacteriia</taxon>
        <taxon>Coriobacteriales</taxon>
        <taxon>Coriobacteriaceae</taxon>
        <taxon>Collinsella</taxon>
    </lineage>
</organism>
<dbReference type="RefSeq" id="WP_289826733.1">
    <property type="nucleotide sequence ID" value="NZ_JAUEIR010000002.1"/>
</dbReference>
<dbReference type="Pfam" id="PF02581">
    <property type="entry name" value="TMP-TENI"/>
    <property type="match status" value="1"/>
</dbReference>
<comment type="pathway">
    <text evidence="2">Cofactor biosynthesis; thiamine diphosphate biosynthesis.</text>
</comment>
<dbReference type="InterPro" id="IPR022998">
    <property type="entry name" value="ThiamineP_synth_TenI"/>
</dbReference>
<dbReference type="Proteomes" id="UP001168505">
    <property type="component" value="Unassembled WGS sequence"/>
</dbReference>
<dbReference type="GO" id="GO:0004789">
    <property type="term" value="F:thiamine-phosphate diphosphorylase activity"/>
    <property type="evidence" value="ECO:0007669"/>
    <property type="project" value="TreeGrafter"/>
</dbReference>
<keyword evidence="3" id="KW-0784">Thiamine biosynthesis</keyword>
<dbReference type="InterPro" id="IPR013785">
    <property type="entry name" value="Aldolase_TIM"/>
</dbReference>
<dbReference type="PANTHER" id="PTHR20857">
    <property type="entry name" value="THIAMINE-PHOSPHATE PYROPHOSPHORYLASE"/>
    <property type="match status" value="1"/>
</dbReference>
<evidence type="ECO:0000256" key="3">
    <source>
        <dbReference type="ARBA" id="ARBA00022977"/>
    </source>
</evidence>
<sequence>MVDEHIVSGRSMEVRAVGAAGTTGAASPAAMQTSALAAAGAGTAPAGAPSLAVLFSSGQFARVAITDRLNCTRPLPDQVERLAGKVDALVLREKDLAPDAYERLARDVRAACERAHVAFIAHSFVEPARRAGARSLHLPLPVLTRTGRPAGFELVGTNVHELDEVVGAEALGADYLIASPVFAPSCKPLPGRGLDFLNAVIARAHVPVLALGGVTDTTEQQVRQAKAAGACRMSGYMRL</sequence>
<protein>
    <submittedName>
        <fullName evidence="5">Thiamine phosphate synthase</fullName>
    </submittedName>
</protein>
<dbReference type="PANTHER" id="PTHR20857:SF15">
    <property type="entry name" value="THIAMINE-PHOSPHATE SYNTHASE"/>
    <property type="match status" value="1"/>
</dbReference>
<dbReference type="SUPFAM" id="SSF51391">
    <property type="entry name" value="Thiamin phosphate synthase"/>
    <property type="match status" value="1"/>
</dbReference>
<dbReference type="GO" id="GO:0009228">
    <property type="term" value="P:thiamine biosynthetic process"/>
    <property type="evidence" value="ECO:0007669"/>
    <property type="project" value="UniProtKB-KW"/>
</dbReference>
<evidence type="ECO:0000313" key="5">
    <source>
        <dbReference type="EMBL" id="MDN0068682.1"/>
    </source>
</evidence>
<comment type="function">
    <text evidence="1">Condenses 4-methyl-5-(beta-hydroxyethyl)thiazole monophosphate (THZ-P) and 2-methyl-4-amino-5-hydroxymethyl pyrimidine pyrophosphate (HMP-PP) to form thiamine monophosphate (TMP).</text>
</comment>
<dbReference type="GO" id="GO:0005737">
    <property type="term" value="C:cytoplasm"/>
    <property type="evidence" value="ECO:0007669"/>
    <property type="project" value="TreeGrafter"/>
</dbReference>
<evidence type="ECO:0000256" key="1">
    <source>
        <dbReference type="ARBA" id="ARBA00003814"/>
    </source>
</evidence>
<dbReference type="CDD" id="cd00564">
    <property type="entry name" value="TMP_TenI"/>
    <property type="match status" value="1"/>
</dbReference>
<feature type="domain" description="Thiamine phosphate synthase/TenI" evidence="4">
    <location>
        <begin position="64"/>
        <end position="234"/>
    </location>
</feature>
<dbReference type="EMBL" id="JAUEIR010000002">
    <property type="protein sequence ID" value="MDN0068682.1"/>
    <property type="molecule type" value="Genomic_DNA"/>
</dbReference>
<evidence type="ECO:0000313" key="6">
    <source>
        <dbReference type="Proteomes" id="UP001168505"/>
    </source>
</evidence>
<comment type="caution">
    <text evidence="5">The sequence shown here is derived from an EMBL/GenBank/DDBJ whole genome shotgun (WGS) entry which is preliminary data.</text>
</comment>
<accession>A0AAW7JNR6</accession>
<proteinExistence type="predicted"/>
<dbReference type="AlphaFoldDB" id="A0AAW7JNR6"/>
<dbReference type="InterPro" id="IPR036206">
    <property type="entry name" value="ThiamineP_synth_sf"/>
</dbReference>
<reference evidence="5" key="2">
    <citation type="submission" date="2023-08" db="EMBL/GenBank/DDBJ databases">
        <title>Identification and characterization of horizontal gene transfer across gut microbiota members of farm animals based on homology search.</title>
        <authorList>
            <person name="Schwarzerova J."/>
            <person name="Nykrynova M."/>
            <person name="Jureckova K."/>
            <person name="Cejkova D."/>
            <person name="Rychlik I."/>
        </authorList>
    </citation>
    <scope>NUCLEOTIDE SEQUENCE</scope>
    <source>
        <strain evidence="5">15_COKtk</strain>
    </source>
</reference>
<evidence type="ECO:0000256" key="2">
    <source>
        <dbReference type="ARBA" id="ARBA00004948"/>
    </source>
</evidence>
<evidence type="ECO:0000259" key="4">
    <source>
        <dbReference type="Pfam" id="PF02581"/>
    </source>
</evidence>